<keyword evidence="3" id="KW-1185">Reference proteome</keyword>
<feature type="region of interest" description="Disordered" evidence="1">
    <location>
        <begin position="1"/>
        <end position="30"/>
    </location>
</feature>
<reference evidence="2 3" key="1">
    <citation type="journal article" date="2021" name="BMC Genomics">
        <title>Datura genome reveals duplications of psychoactive alkaloid biosynthetic genes and high mutation rate following tissue culture.</title>
        <authorList>
            <person name="Rajewski A."/>
            <person name="Carter-House D."/>
            <person name="Stajich J."/>
            <person name="Litt A."/>
        </authorList>
    </citation>
    <scope>NUCLEOTIDE SEQUENCE [LARGE SCALE GENOMIC DNA]</scope>
    <source>
        <strain evidence="2">AR-01</strain>
    </source>
</reference>
<dbReference type="Gene3D" id="3.30.565.10">
    <property type="entry name" value="Histidine kinase-like ATPase, C-terminal domain"/>
    <property type="match status" value="1"/>
</dbReference>
<proteinExistence type="predicted"/>
<evidence type="ECO:0000313" key="2">
    <source>
        <dbReference type="EMBL" id="MCD9560035.1"/>
    </source>
</evidence>
<dbReference type="PANTHER" id="PTHR48206">
    <property type="entry name" value="CHLOROPLAST SENSOR KINASE, CHLOROPLASTIC"/>
    <property type="match status" value="1"/>
</dbReference>
<protein>
    <recommendedName>
        <fullName evidence="4">Chloroplast sensor kinase, chloroplastic</fullName>
    </recommendedName>
</protein>
<evidence type="ECO:0000256" key="1">
    <source>
        <dbReference type="SAM" id="MobiDB-lite"/>
    </source>
</evidence>
<evidence type="ECO:0008006" key="4">
    <source>
        <dbReference type="Google" id="ProtNLM"/>
    </source>
</evidence>
<comment type="caution">
    <text evidence="2">The sequence shown here is derived from an EMBL/GenBank/DDBJ whole genome shotgun (WGS) entry which is preliminary data.</text>
</comment>
<feature type="region of interest" description="Disordered" evidence="1">
    <location>
        <begin position="392"/>
        <end position="425"/>
    </location>
</feature>
<dbReference type="SUPFAM" id="SSF55874">
    <property type="entry name" value="ATPase domain of HSP90 chaperone/DNA topoisomerase II/histidine kinase"/>
    <property type="match status" value="1"/>
</dbReference>
<dbReference type="PANTHER" id="PTHR48206:SF1">
    <property type="entry name" value="CHLOROPLAST SENSOR KINASE, CHLOROPLASTIC"/>
    <property type="match status" value="1"/>
</dbReference>
<feature type="compositionally biased region" description="Basic and acidic residues" evidence="1">
    <location>
        <begin position="415"/>
        <end position="425"/>
    </location>
</feature>
<accession>A0ABS8UN43</accession>
<feature type="compositionally biased region" description="Pro residues" evidence="1">
    <location>
        <begin position="8"/>
        <end position="20"/>
    </location>
</feature>
<sequence length="620" mass="67573">MLLSAFPPQNPLSNPTPPPHHPPHHHPPTLLFSPATFYKAAATTTLHASSQRLSPLALTNAATSSTTLRHVSGTCSDDDSHGDGDGMVSSASAVAAAIRNASTSPVEFVQTIEKDDGKNRGLVLPSVDFQRLCLEQLDLFHRIVHPDSVLSVYVRPAGSYVMDRLELQRITLHPHVNATDLVILIGTFSIPAGLRIAEAALSRQEAELLPELGAVVFPMVKHPFIVGFLVAELPRTTSDKGGLNVKGWPSQEEFYSLPPSTELKSLNIKTSSDHSFEMLKFTAEQRLNAINISRSLAMAYVMDQKAILLQQSTWQNNIRMSNLVEQIRGSLSSIRTLSKMLSVQIRKSEISYDIVQDILEQGDCLNDTIKGLQDAVSLTKANIMRYSEETLKRMPKSTHPSHESMRSQLSNNLSERLESLSSKSKDLEMPMPPLALAPLRQEGIRPCNVSDVLVDLVGAVAPLAHEQRRAVLLSEVPRSLQVPVEEPALRQALGNLIEGALLRLQAGGKVEIIATAAPAGGALVIIDDDGLDMHYMTQMHSLAPFGADLFSEDRVEDNMTWNFVAGLTVSREILESYGCVVRVISPRVTDAAIGTGGTRIELWFPSFSASSVVNGPSHEV</sequence>
<dbReference type="InterPro" id="IPR036890">
    <property type="entry name" value="HATPase_C_sf"/>
</dbReference>
<dbReference type="Proteomes" id="UP000823775">
    <property type="component" value="Unassembled WGS sequence"/>
</dbReference>
<name>A0ABS8UN43_DATST</name>
<dbReference type="InterPro" id="IPR053334">
    <property type="entry name" value="Chloroplast_Sensor_Kinase"/>
</dbReference>
<evidence type="ECO:0000313" key="3">
    <source>
        <dbReference type="Proteomes" id="UP000823775"/>
    </source>
</evidence>
<organism evidence="2 3">
    <name type="scientific">Datura stramonium</name>
    <name type="common">Jimsonweed</name>
    <name type="synonym">Common thornapple</name>
    <dbReference type="NCBI Taxonomy" id="4076"/>
    <lineage>
        <taxon>Eukaryota</taxon>
        <taxon>Viridiplantae</taxon>
        <taxon>Streptophyta</taxon>
        <taxon>Embryophyta</taxon>
        <taxon>Tracheophyta</taxon>
        <taxon>Spermatophyta</taxon>
        <taxon>Magnoliopsida</taxon>
        <taxon>eudicotyledons</taxon>
        <taxon>Gunneridae</taxon>
        <taxon>Pentapetalae</taxon>
        <taxon>asterids</taxon>
        <taxon>lamiids</taxon>
        <taxon>Solanales</taxon>
        <taxon>Solanaceae</taxon>
        <taxon>Solanoideae</taxon>
        <taxon>Datureae</taxon>
        <taxon>Datura</taxon>
    </lineage>
</organism>
<gene>
    <name evidence="2" type="ORF">HAX54_018464</name>
</gene>
<dbReference type="EMBL" id="JACEIK010002255">
    <property type="protein sequence ID" value="MCD9560035.1"/>
    <property type="molecule type" value="Genomic_DNA"/>
</dbReference>